<dbReference type="GO" id="GO:0000398">
    <property type="term" value="P:mRNA splicing, via spliceosome"/>
    <property type="evidence" value="ECO:0007669"/>
    <property type="project" value="InterPro"/>
</dbReference>
<dbReference type="PROSITE" id="PS51450">
    <property type="entry name" value="LRR"/>
    <property type="match status" value="1"/>
</dbReference>
<dbReference type="OrthoDB" id="433501at2759"/>
<evidence type="ECO:0000256" key="2">
    <source>
        <dbReference type="ARBA" id="ARBA00022614"/>
    </source>
</evidence>
<keyword evidence="4" id="KW-0539">Nucleus</keyword>
<dbReference type="Proteomes" id="UP000664534">
    <property type="component" value="Unassembled WGS sequence"/>
</dbReference>
<dbReference type="GO" id="GO:0005686">
    <property type="term" value="C:U2 snRNP"/>
    <property type="evidence" value="ECO:0007669"/>
    <property type="project" value="TreeGrafter"/>
</dbReference>
<dbReference type="InterPro" id="IPR001611">
    <property type="entry name" value="Leu-rich_rpt"/>
</dbReference>
<dbReference type="AlphaFoldDB" id="A0A8H3J6W5"/>
<proteinExistence type="inferred from homology"/>
<evidence type="ECO:0000313" key="7">
    <source>
        <dbReference type="EMBL" id="CAF9941920.1"/>
    </source>
</evidence>
<dbReference type="GO" id="GO:0030620">
    <property type="term" value="F:U2 snRNA binding"/>
    <property type="evidence" value="ECO:0007669"/>
    <property type="project" value="InterPro"/>
</dbReference>
<dbReference type="SUPFAM" id="SSF52058">
    <property type="entry name" value="L domain-like"/>
    <property type="match status" value="1"/>
</dbReference>
<evidence type="ECO:0000313" key="8">
    <source>
        <dbReference type="Proteomes" id="UP000664534"/>
    </source>
</evidence>
<dbReference type="PANTHER" id="PTHR10552">
    <property type="entry name" value="U2 SMALL NUCLEAR RIBONUCLEOPROTEIN A"/>
    <property type="match status" value="1"/>
</dbReference>
<dbReference type="InterPro" id="IPR032675">
    <property type="entry name" value="LRR_dom_sf"/>
</dbReference>
<organism evidence="7 8">
    <name type="scientific">Imshaugia aleurites</name>
    <dbReference type="NCBI Taxonomy" id="172621"/>
    <lineage>
        <taxon>Eukaryota</taxon>
        <taxon>Fungi</taxon>
        <taxon>Dikarya</taxon>
        <taxon>Ascomycota</taxon>
        <taxon>Pezizomycotina</taxon>
        <taxon>Lecanoromycetes</taxon>
        <taxon>OSLEUM clade</taxon>
        <taxon>Lecanoromycetidae</taxon>
        <taxon>Lecanorales</taxon>
        <taxon>Lecanorineae</taxon>
        <taxon>Parmeliaceae</taxon>
        <taxon>Imshaugia</taxon>
    </lineage>
</organism>
<comment type="subcellular location">
    <subcellularLocation>
        <location evidence="1">Nucleus</location>
    </subcellularLocation>
</comment>
<name>A0A8H3J6W5_9LECA</name>
<comment type="caution">
    <text evidence="7">The sequence shown here is derived from an EMBL/GenBank/DDBJ whole genome shotgun (WGS) entry which is preliminary data.</text>
</comment>
<dbReference type="PANTHER" id="PTHR10552:SF6">
    <property type="entry name" value="U2 SMALL NUCLEAR RIBONUCLEOPROTEIN A"/>
    <property type="match status" value="1"/>
</dbReference>
<keyword evidence="2" id="KW-0433">Leucine-rich repeat</keyword>
<dbReference type="FunFam" id="3.80.10.10:FF:000026">
    <property type="entry name" value="U2 small nuclear ribonucleoprotein A"/>
    <property type="match status" value="1"/>
</dbReference>
<evidence type="ECO:0000256" key="5">
    <source>
        <dbReference type="ARBA" id="ARBA00024196"/>
    </source>
</evidence>
<evidence type="ECO:0000256" key="6">
    <source>
        <dbReference type="ARBA" id="ARBA00024238"/>
    </source>
</evidence>
<comment type="similarity">
    <text evidence="5">Belongs to the U2 small nuclear ribonucleoprotein A family.</text>
</comment>
<evidence type="ECO:0000256" key="3">
    <source>
        <dbReference type="ARBA" id="ARBA00022737"/>
    </source>
</evidence>
<keyword evidence="3" id="KW-0677">Repeat</keyword>
<evidence type="ECO:0000256" key="4">
    <source>
        <dbReference type="ARBA" id="ARBA00023242"/>
    </source>
</evidence>
<evidence type="ECO:0000256" key="1">
    <source>
        <dbReference type="ARBA" id="ARBA00004123"/>
    </source>
</evidence>
<reference evidence="7" key="1">
    <citation type="submission" date="2021-03" db="EMBL/GenBank/DDBJ databases">
        <authorList>
            <person name="Tagirdzhanova G."/>
        </authorList>
    </citation>
    <scope>NUCLEOTIDE SEQUENCE</scope>
</reference>
<dbReference type="Pfam" id="PF14580">
    <property type="entry name" value="LRR_9"/>
    <property type="match status" value="1"/>
</dbReference>
<dbReference type="EMBL" id="CAJPDT010000161">
    <property type="protein sequence ID" value="CAF9941920.1"/>
    <property type="molecule type" value="Genomic_DNA"/>
</dbReference>
<dbReference type="Gene3D" id="3.80.10.10">
    <property type="entry name" value="Ribonuclease Inhibitor"/>
    <property type="match status" value="1"/>
</dbReference>
<sequence length="296" mass="33380">MRLTAELIQTSLSYLNPLKERELDLRGHKIPAIENLGVAKDQDAIDFTDNDITALSNFPLSPRLRTLLLARNRVNSIQPTLANSLPNLTTLILTSNNFAELADLDALRNFPRLTHLSLLENPVTRREVREQCGCCKWDKADVGNVQNYRYWIIWRCPSVRFLDYQKVKDVEREKATELFGTAKEPSALASKVRRSLLPNYPAQLNSSHPKPVPLTLLPPQQIMGIKSRTFDVPSASLANGTAGAGDKLYRVKLTEKEKKRVEALIRNAKSLQEITRLEKELNDGRIPQGGGDEMEE</sequence>
<gene>
    <name evidence="7" type="primary">LEA1</name>
    <name evidence="7" type="ORF">IMSHALPRED_003098</name>
</gene>
<keyword evidence="8" id="KW-1185">Reference proteome</keyword>
<accession>A0A8H3J6W5</accession>
<protein>
    <recommendedName>
        <fullName evidence="6">U2 small nuclear ribonucleoprotein A'</fullName>
    </recommendedName>
</protein>
<dbReference type="InterPro" id="IPR044640">
    <property type="entry name" value="RU2A"/>
</dbReference>